<feature type="transmembrane region" description="Helical" evidence="13">
    <location>
        <begin position="886"/>
        <end position="908"/>
    </location>
</feature>
<evidence type="ECO:0000256" key="1">
    <source>
        <dbReference type="ARBA" id="ARBA00004479"/>
    </source>
</evidence>
<dbReference type="GO" id="GO:0007160">
    <property type="term" value="P:cell-matrix adhesion"/>
    <property type="evidence" value="ECO:0007669"/>
    <property type="project" value="TreeGrafter"/>
</dbReference>
<keyword evidence="3 13" id="KW-0812">Transmembrane</keyword>
<comment type="similarity">
    <text evidence="2 13">Belongs to the integrin alpha chain family.</text>
</comment>
<dbReference type="AlphaFoldDB" id="A0A9R0F2B3"/>
<reference evidence="17" key="1">
    <citation type="submission" date="2025-08" db="UniProtKB">
        <authorList>
            <consortium name="RefSeq"/>
        </authorList>
    </citation>
    <scope>IDENTIFICATION</scope>
    <source>
        <tissue evidence="17">Whole larval tissue</tissue>
    </source>
</reference>
<evidence type="ECO:0000256" key="3">
    <source>
        <dbReference type="ARBA" id="ARBA00022692"/>
    </source>
</evidence>
<evidence type="ECO:0000256" key="7">
    <source>
        <dbReference type="ARBA" id="ARBA00022989"/>
    </source>
</evidence>
<evidence type="ECO:0000313" key="17">
    <source>
        <dbReference type="RefSeq" id="XP_050559245.1"/>
    </source>
</evidence>
<evidence type="ECO:0000256" key="13">
    <source>
        <dbReference type="RuleBase" id="RU003762"/>
    </source>
</evidence>
<keyword evidence="7 13" id="KW-1133">Transmembrane helix</keyword>
<dbReference type="SUPFAM" id="SSF69179">
    <property type="entry name" value="Integrin domains"/>
    <property type="match status" value="1"/>
</dbReference>
<dbReference type="InterPro" id="IPR048285">
    <property type="entry name" value="Integrin_alpha_Ig-like_2"/>
</dbReference>
<evidence type="ECO:0000313" key="16">
    <source>
        <dbReference type="Proteomes" id="UP000829999"/>
    </source>
</evidence>
<evidence type="ECO:0000259" key="15">
    <source>
        <dbReference type="Pfam" id="PF20805"/>
    </source>
</evidence>
<dbReference type="InterPro" id="IPR018184">
    <property type="entry name" value="Integrin_alpha_C_CS"/>
</dbReference>
<protein>
    <submittedName>
        <fullName evidence="17">Integrin alpha-8</fullName>
    </submittedName>
</protein>
<gene>
    <name evidence="17" type="primary">LOC118267024</name>
</gene>
<dbReference type="Gene3D" id="1.20.5.930">
    <property type="entry name" value="Bicelle-embedded integrin alpha(iib) transmembrane segment"/>
    <property type="match status" value="1"/>
</dbReference>
<dbReference type="SUPFAM" id="SSF69318">
    <property type="entry name" value="Integrin alpha N-terminal domain"/>
    <property type="match status" value="1"/>
</dbReference>
<dbReference type="SMART" id="SM00191">
    <property type="entry name" value="Int_alpha"/>
    <property type="match status" value="3"/>
</dbReference>
<dbReference type="GO" id="GO:0009897">
    <property type="term" value="C:external side of plasma membrane"/>
    <property type="evidence" value="ECO:0007669"/>
    <property type="project" value="TreeGrafter"/>
</dbReference>
<comment type="subcellular location">
    <subcellularLocation>
        <location evidence="1 13">Membrane</location>
        <topology evidence="1 13">Single-pass type I membrane protein</topology>
    </subcellularLocation>
</comment>
<feature type="repeat" description="FG-GAP" evidence="12">
    <location>
        <begin position="349"/>
        <end position="406"/>
    </location>
</feature>
<dbReference type="PANTHER" id="PTHR23220:SF122">
    <property type="entry name" value="INTEGRIN ALPHA-PS1"/>
    <property type="match status" value="1"/>
</dbReference>
<dbReference type="InterPro" id="IPR013519">
    <property type="entry name" value="Int_alpha_beta-p"/>
</dbReference>
<proteinExistence type="inferred from homology"/>
<dbReference type="Gene3D" id="2.130.10.130">
    <property type="entry name" value="Integrin alpha, N-terminal"/>
    <property type="match status" value="1"/>
</dbReference>
<evidence type="ECO:0000256" key="4">
    <source>
        <dbReference type="ARBA" id="ARBA00022729"/>
    </source>
</evidence>
<keyword evidence="9 13" id="KW-0472">Membrane</keyword>
<dbReference type="Pfam" id="PF01839">
    <property type="entry name" value="FG-GAP"/>
    <property type="match status" value="1"/>
</dbReference>
<feature type="chain" id="PRO_5040541905" evidence="13">
    <location>
        <begin position="22"/>
        <end position="979"/>
    </location>
</feature>
<feature type="domain" description="Integrin alpha second immunoglobulin-like" evidence="15">
    <location>
        <begin position="606"/>
        <end position="712"/>
    </location>
</feature>
<keyword evidence="8 13" id="KW-0401">Integrin</keyword>
<dbReference type="InterPro" id="IPR000413">
    <property type="entry name" value="Integrin_alpha"/>
</dbReference>
<evidence type="ECO:0000256" key="8">
    <source>
        <dbReference type="ARBA" id="ARBA00023037"/>
    </source>
</evidence>
<evidence type="ECO:0000256" key="6">
    <source>
        <dbReference type="ARBA" id="ARBA00022889"/>
    </source>
</evidence>
<evidence type="ECO:0000256" key="11">
    <source>
        <dbReference type="ARBA" id="ARBA00023180"/>
    </source>
</evidence>
<dbReference type="PANTHER" id="PTHR23220">
    <property type="entry name" value="INTEGRIN ALPHA"/>
    <property type="match status" value="1"/>
</dbReference>
<keyword evidence="4 13" id="KW-0732">Signal</keyword>
<sequence length="979" mass="109430">MKDRKMLRILTLVDVVQLAAATMFYHEPSSVVIKPEDEVSNSDFGFSFAYNSRFGGLFVGAPTEENIGKLYSCNLDAAFDKEEITCREFFIAVDEPEYEDDHCPNQRFYLGASISAALDYVYTCAPLWTTNFTTSNEEIRDVFGTCFVYNKSVGSTRYQGTLERYLDKKISLTETTLITGGTGWTTLADDTNGVLLTIKTSLQGDILYTPLSKPTDETKSLAANQRNRIFLGAHYNIGYAVTAGKFFSDVTEYAFSMESATMEGEIAFLKYVPKRNVLSFKYKGRNVLTLVNKAIGAMFGSALSAKDLNMDGRDELLVGAPALSDDECYECGALHIYLGGDPATINDRKRQRTILGTSTFGRFGSAIVANDLDGDNKSEIVVSAPYENDGQGAIYILSGHEVYNVLMKVQDYKLILLSDLKLTQRIQKKEYTTLGFSLQFVEDIDVNGCKELVAGSPSTGRAVFFKCVQKITVTLSSSLIGEQIVKEQDKEFVVNVCARVQLPEYPLDITAYIAVSNTIIGEAAIIPNPEFKLDITCEACSRDRSLCRNVTVQLQDKEPGDYKFLSHAEIRNDYLMRPNNSEFNSSWVLGGPNSKWNTSIDVPRHCKGDDCIPNLSMKLLWSGSKNYTVGSSPNETVTINVRNDGNASYDSCVWVKVSGAALNRGDCEDYNGGYKCYLDRPMRRETSCTVNLLLNMTTVTNIQKELEVQVKLYEICNQKLITTDHIVVPYTLNSTDISLSGYAHKMNITDKQIRDSNTVYDDHEYVIQNRGFITWKKVKIDIRMNKLEYLKSFNILTMDFGECARKEDTKYIVHHCILDIMPNSTQVITGTAEINAGKLNNYLVKNKLLTNSTSTLYLDERLSPLSTLVNNEIPIVQEITLGSNKLLISLIALLVALILLAIITFILYKYGFFKRKQKKNLLIAKESIRRQSIKRSNHASAIDGPAEGLQMEVDDDSPFDEPQPVTTNDNVGLVENKPN</sequence>
<name>A0A9R0F2B3_SPOFR</name>
<dbReference type="GeneID" id="118267024"/>
<accession>A0A9R0F2B3</accession>
<feature type="region of interest" description="Disordered" evidence="14">
    <location>
        <begin position="935"/>
        <end position="979"/>
    </location>
</feature>
<evidence type="ECO:0000256" key="9">
    <source>
        <dbReference type="ARBA" id="ARBA00023136"/>
    </source>
</evidence>
<feature type="signal peptide" evidence="13">
    <location>
        <begin position="1"/>
        <end position="21"/>
    </location>
</feature>
<evidence type="ECO:0000256" key="10">
    <source>
        <dbReference type="ARBA" id="ARBA00023170"/>
    </source>
</evidence>
<dbReference type="GO" id="GO:0005178">
    <property type="term" value="F:integrin binding"/>
    <property type="evidence" value="ECO:0007669"/>
    <property type="project" value="TreeGrafter"/>
</dbReference>
<evidence type="ECO:0000256" key="2">
    <source>
        <dbReference type="ARBA" id="ARBA00008054"/>
    </source>
</evidence>
<dbReference type="InterPro" id="IPR013517">
    <property type="entry name" value="FG-GAP"/>
</dbReference>
<dbReference type="Gene3D" id="2.60.40.1510">
    <property type="entry name" value="ntegrin, alpha v. Chain A, domain 3"/>
    <property type="match status" value="1"/>
</dbReference>
<dbReference type="PRINTS" id="PR01185">
    <property type="entry name" value="INTEGRINA"/>
</dbReference>
<dbReference type="Proteomes" id="UP000829999">
    <property type="component" value="Chromosome 23"/>
</dbReference>
<keyword evidence="5" id="KW-0677">Repeat</keyword>
<dbReference type="PROSITE" id="PS51470">
    <property type="entry name" value="FG_GAP"/>
    <property type="match status" value="2"/>
</dbReference>
<dbReference type="Pfam" id="PF20805">
    <property type="entry name" value="Integrin_A_Ig_2"/>
    <property type="match status" value="1"/>
</dbReference>
<keyword evidence="11" id="KW-0325">Glycoprotein</keyword>
<keyword evidence="6 13" id="KW-0130">Cell adhesion</keyword>
<evidence type="ECO:0000256" key="5">
    <source>
        <dbReference type="ARBA" id="ARBA00022737"/>
    </source>
</evidence>
<dbReference type="GO" id="GO:0007229">
    <property type="term" value="P:integrin-mediated signaling pathway"/>
    <property type="evidence" value="ECO:0007669"/>
    <property type="project" value="UniProtKB-KW"/>
</dbReference>
<keyword evidence="16" id="KW-1185">Reference proteome</keyword>
<organism evidence="16 17">
    <name type="scientific">Spodoptera frugiperda</name>
    <name type="common">Fall armyworm</name>
    <dbReference type="NCBI Taxonomy" id="7108"/>
    <lineage>
        <taxon>Eukaryota</taxon>
        <taxon>Metazoa</taxon>
        <taxon>Ecdysozoa</taxon>
        <taxon>Arthropoda</taxon>
        <taxon>Hexapoda</taxon>
        <taxon>Insecta</taxon>
        <taxon>Pterygota</taxon>
        <taxon>Neoptera</taxon>
        <taxon>Endopterygota</taxon>
        <taxon>Lepidoptera</taxon>
        <taxon>Glossata</taxon>
        <taxon>Ditrysia</taxon>
        <taxon>Noctuoidea</taxon>
        <taxon>Noctuidae</taxon>
        <taxon>Amphipyrinae</taxon>
        <taxon>Spodoptera</taxon>
    </lineage>
</organism>
<dbReference type="InterPro" id="IPR028994">
    <property type="entry name" value="Integrin_alpha_N"/>
</dbReference>
<dbReference type="GO" id="GO:0007157">
    <property type="term" value="P:heterophilic cell-cell adhesion via plasma membrane cell adhesion molecules"/>
    <property type="evidence" value="ECO:0007669"/>
    <property type="project" value="UniProtKB-ARBA"/>
</dbReference>
<evidence type="ECO:0000256" key="14">
    <source>
        <dbReference type="SAM" id="MobiDB-lite"/>
    </source>
</evidence>
<dbReference type="GO" id="GO:0033627">
    <property type="term" value="P:cell adhesion mediated by integrin"/>
    <property type="evidence" value="ECO:0007669"/>
    <property type="project" value="TreeGrafter"/>
</dbReference>
<evidence type="ECO:0000256" key="12">
    <source>
        <dbReference type="PROSITE-ProRule" id="PRU00803"/>
    </source>
</evidence>
<dbReference type="GO" id="GO:0008305">
    <property type="term" value="C:integrin complex"/>
    <property type="evidence" value="ECO:0007669"/>
    <property type="project" value="InterPro"/>
</dbReference>
<feature type="repeat" description="FG-GAP" evidence="12">
    <location>
        <begin position="285"/>
        <end position="346"/>
    </location>
</feature>
<keyword evidence="10 13" id="KW-0675">Receptor</keyword>
<dbReference type="OrthoDB" id="5317514at2759"/>
<dbReference type="PROSITE" id="PS00242">
    <property type="entry name" value="INTEGRIN_ALPHA"/>
    <property type="match status" value="1"/>
</dbReference>
<dbReference type="InterPro" id="IPR032695">
    <property type="entry name" value="Integrin_dom_sf"/>
</dbReference>
<dbReference type="RefSeq" id="XP_050559245.1">
    <property type="nucleotide sequence ID" value="XM_050703288.1"/>
</dbReference>